<comment type="subcellular location">
    <subcellularLocation>
        <location evidence="2">Nucleus</location>
    </subcellularLocation>
</comment>
<feature type="domain" description="YEATS" evidence="4">
    <location>
        <begin position="117"/>
        <end position="263"/>
    </location>
</feature>
<dbReference type="GO" id="GO:0005634">
    <property type="term" value="C:nucleus"/>
    <property type="evidence" value="ECO:0007669"/>
    <property type="project" value="UniProtKB-SubCell"/>
</dbReference>
<dbReference type="PROSITE" id="PS51037">
    <property type="entry name" value="YEATS"/>
    <property type="match status" value="1"/>
</dbReference>
<dbReference type="Pfam" id="PF22951">
    <property type="entry name" value="3HBD"/>
    <property type="match status" value="1"/>
</dbReference>
<gene>
    <name evidence="5" type="ORF">FB192DRAFT_1407354</name>
</gene>
<dbReference type="CDD" id="cd16907">
    <property type="entry name" value="YEATS_YEATS2_like"/>
    <property type="match status" value="1"/>
</dbReference>
<feature type="region of interest" description="Disordered" evidence="3">
    <location>
        <begin position="1"/>
        <end position="101"/>
    </location>
</feature>
<evidence type="ECO:0000256" key="3">
    <source>
        <dbReference type="SAM" id="MobiDB-lite"/>
    </source>
</evidence>
<protein>
    <submittedName>
        <fullName evidence="5">Yeats family-domain-containing protein</fullName>
    </submittedName>
</protein>
<dbReference type="Pfam" id="PF03366">
    <property type="entry name" value="YEATS"/>
    <property type="match status" value="1"/>
</dbReference>
<evidence type="ECO:0000313" key="5">
    <source>
        <dbReference type="EMBL" id="KAF1795984.1"/>
    </source>
</evidence>
<feature type="compositionally biased region" description="Pro residues" evidence="3">
    <location>
        <begin position="287"/>
        <end position="299"/>
    </location>
</feature>
<sequence length="654" mass="72950">MEIENERKSSQTAHQEQVMDASSTAAAEEEEEQVETSTPIVNTPTRIEPRDAAVGKDTVIEAQQPETIHVALEKAPSEAAVDTSTSSDNKDKPKSQETPPKIESFAAAMSSGTTSDIGSRFYIKRRILVGNVSKFIAPERRDAALKQFTHKWMIYVVEPPQSKQPVGAFITSVRFHLHPSYKPNDVVDVTEPPFKLTRLGWGEFPIRVQLFFVDKKRNKAVDLIHHLKLDNSHSGKQLLGGERSIEIELDRNTDFKDTTTLSPVPTPNQSAPQTPSHASPSTALLPPSTPPPPPPPPPSQQVLEQQQKQQEEALLAMAVKQKMSLLNGILKECVRKLPIVRAGSHGTVLPYSCATSSRQFFEWSVGKRKALEWHRARLLRLATQKQAHESNEQVLRLAAEALTTKDAVLWCRNNKYTPIQSDTIEDVRASDIEPGYCKFCGSIRDGHDATVDDHCPRRPKGWNSSRKRGGINSTTSVSKLLGTLESGWDQVLSEKEDDDMDIDVDMDHQPQHQAATRTDLLQRIQTCALDQDAMDVAHERSLDWIWSVVGQLRLKSVIANDMLLAKDGNLQGPTASFDLAAAMKQRLVVGNILAQATRVFLKKLVQETVNTCRKEEEGSADKSTKMMVPYHIYQAAQHTPEFDFLTNQYMGPEE</sequence>
<dbReference type="InterPro" id="IPR055129">
    <property type="entry name" value="YEATS_dom"/>
</dbReference>
<organism evidence="5 6">
    <name type="scientific">Mucor circinelloides f. lusitanicus</name>
    <name type="common">Mucor racemosus var. lusitanicus</name>
    <dbReference type="NCBI Taxonomy" id="29924"/>
    <lineage>
        <taxon>Eukaryota</taxon>
        <taxon>Fungi</taxon>
        <taxon>Fungi incertae sedis</taxon>
        <taxon>Mucoromycota</taxon>
        <taxon>Mucoromycotina</taxon>
        <taxon>Mucoromycetes</taxon>
        <taxon>Mucorales</taxon>
        <taxon>Mucorineae</taxon>
        <taxon>Mucoraceae</taxon>
        <taxon>Mucor</taxon>
    </lineage>
</organism>
<dbReference type="Proteomes" id="UP000469890">
    <property type="component" value="Unassembled WGS sequence"/>
</dbReference>
<evidence type="ECO:0000256" key="2">
    <source>
        <dbReference type="PROSITE-ProRule" id="PRU00376"/>
    </source>
</evidence>
<dbReference type="EMBL" id="JAAECE010000018">
    <property type="protein sequence ID" value="KAF1795984.1"/>
    <property type="molecule type" value="Genomic_DNA"/>
</dbReference>
<dbReference type="Gene3D" id="2.60.40.1970">
    <property type="entry name" value="YEATS domain"/>
    <property type="match status" value="1"/>
</dbReference>
<dbReference type="InterPro" id="IPR038704">
    <property type="entry name" value="YEAST_sf"/>
</dbReference>
<feature type="compositionally biased region" description="Low complexity" evidence="3">
    <location>
        <begin position="275"/>
        <end position="286"/>
    </location>
</feature>
<dbReference type="PANTHER" id="PTHR23195">
    <property type="entry name" value="YEATS DOMAIN"/>
    <property type="match status" value="1"/>
</dbReference>
<feature type="compositionally biased region" description="Low complexity" evidence="3">
    <location>
        <begin position="300"/>
        <end position="309"/>
    </location>
</feature>
<evidence type="ECO:0000259" key="4">
    <source>
        <dbReference type="PROSITE" id="PS51037"/>
    </source>
</evidence>
<keyword evidence="1 2" id="KW-0539">Nucleus</keyword>
<dbReference type="GO" id="GO:0006355">
    <property type="term" value="P:regulation of DNA-templated transcription"/>
    <property type="evidence" value="ECO:0007669"/>
    <property type="project" value="InterPro"/>
</dbReference>
<feature type="region of interest" description="Disordered" evidence="3">
    <location>
        <begin position="249"/>
        <end position="309"/>
    </location>
</feature>
<dbReference type="AlphaFoldDB" id="A0A8H4B6E6"/>
<dbReference type="GO" id="GO:0000785">
    <property type="term" value="C:chromatin"/>
    <property type="evidence" value="ECO:0007669"/>
    <property type="project" value="UniProtKB-ARBA"/>
</dbReference>
<reference evidence="5 6" key="1">
    <citation type="submission" date="2019-09" db="EMBL/GenBank/DDBJ databases">
        <authorList>
            <consortium name="DOE Joint Genome Institute"/>
            <person name="Mondo S.J."/>
            <person name="Navarro-Mendoza M.I."/>
            <person name="Perez-Arques C."/>
            <person name="Panchal S."/>
            <person name="Nicolas F.E."/>
            <person name="Ganguly P."/>
            <person name="Pangilinan J."/>
            <person name="Grigoriev I."/>
            <person name="Heitman J."/>
            <person name="Sanya K."/>
            <person name="Garre V."/>
        </authorList>
    </citation>
    <scope>NUCLEOTIDE SEQUENCE [LARGE SCALE GENOMIC DNA]</scope>
    <source>
        <strain evidence="5 6">MU402</strain>
    </source>
</reference>
<proteinExistence type="predicted"/>
<dbReference type="InterPro" id="IPR055127">
    <property type="entry name" value="YEATS2_3HBD"/>
</dbReference>
<feature type="compositionally biased region" description="Polar residues" evidence="3">
    <location>
        <begin position="258"/>
        <end position="274"/>
    </location>
</feature>
<name>A0A8H4B6E6_MUCCL</name>
<accession>A0A8H4B6E6</accession>
<evidence type="ECO:0000256" key="1">
    <source>
        <dbReference type="ARBA" id="ARBA00023242"/>
    </source>
</evidence>
<dbReference type="InterPro" id="IPR005033">
    <property type="entry name" value="YEATS"/>
</dbReference>
<evidence type="ECO:0000313" key="6">
    <source>
        <dbReference type="Proteomes" id="UP000469890"/>
    </source>
</evidence>
<comment type="caution">
    <text evidence="5">The sequence shown here is derived from an EMBL/GenBank/DDBJ whole genome shotgun (WGS) entry which is preliminary data.</text>
</comment>